<protein>
    <submittedName>
        <fullName evidence="2">Alpha/beta fold hydrolase</fullName>
    </submittedName>
</protein>
<evidence type="ECO:0000313" key="2">
    <source>
        <dbReference type="EMBL" id="MFD2799264.1"/>
    </source>
</evidence>
<dbReference type="PANTHER" id="PTHR43798:SF33">
    <property type="entry name" value="HYDROLASE, PUTATIVE (AFU_ORTHOLOGUE AFUA_2G14860)-RELATED"/>
    <property type="match status" value="1"/>
</dbReference>
<proteinExistence type="predicted"/>
<evidence type="ECO:0000313" key="3">
    <source>
        <dbReference type="Proteomes" id="UP001597478"/>
    </source>
</evidence>
<feature type="domain" description="AB hydrolase-1" evidence="1">
    <location>
        <begin position="30"/>
        <end position="139"/>
    </location>
</feature>
<comment type="caution">
    <text evidence="2">The sequence shown here is derived from an EMBL/GenBank/DDBJ whole genome shotgun (WGS) entry which is preliminary data.</text>
</comment>
<name>A0ABW5W724_9PSEU</name>
<accession>A0ABW5W724</accession>
<reference evidence="3" key="1">
    <citation type="journal article" date="2019" name="Int. J. Syst. Evol. Microbiol.">
        <title>The Global Catalogue of Microorganisms (GCM) 10K type strain sequencing project: providing services to taxonomists for standard genome sequencing and annotation.</title>
        <authorList>
            <consortium name="The Broad Institute Genomics Platform"/>
            <consortium name="The Broad Institute Genome Sequencing Center for Infectious Disease"/>
            <person name="Wu L."/>
            <person name="Ma J."/>
        </authorList>
    </citation>
    <scope>NUCLEOTIDE SEQUENCE [LARGE SCALE GENOMIC DNA]</scope>
    <source>
        <strain evidence="3">IBRC-M 10906</strain>
    </source>
</reference>
<dbReference type="Pfam" id="PF00561">
    <property type="entry name" value="Abhydrolase_1"/>
    <property type="match status" value="1"/>
</dbReference>
<dbReference type="Proteomes" id="UP001597478">
    <property type="component" value="Unassembled WGS sequence"/>
</dbReference>
<dbReference type="InterPro" id="IPR029058">
    <property type="entry name" value="AB_hydrolase_fold"/>
</dbReference>
<dbReference type="SUPFAM" id="SSF53474">
    <property type="entry name" value="alpha/beta-Hydrolases"/>
    <property type="match status" value="1"/>
</dbReference>
<dbReference type="EMBL" id="JBHUOF010000007">
    <property type="protein sequence ID" value="MFD2799264.1"/>
    <property type="molecule type" value="Genomic_DNA"/>
</dbReference>
<gene>
    <name evidence="2" type="ORF">ACFS2C_07670</name>
</gene>
<dbReference type="RefSeq" id="WP_377386003.1">
    <property type="nucleotide sequence ID" value="NZ_JBHSAN010000006.1"/>
</dbReference>
<organism evidence="2 3">
    <name type="scientific">Prauserella oleivorans</name>
    <dbReference type="NCBI Taxonomy" id="1478153"/>
    <lineage>
        <taxon>Bacteria</taxon>
        <taxon>Bacillati</taxon>
        <taxon>Actinomycetota</taxon>
        <taxon>Actinomycetes</taxon>
        <taxon>Pseudonocardiales</taxon>
        <taxon>Pseudonocardiaceae</taxon>
        <taxon>Prauserella</taxon>
    </lineage>
</organism>
<dbReference type="InterPro" id="IPR050266">
    <property type="entry name" value="AB_hydrolase_sf"/>
</dbReference>
<sequence>MEDDRPAGRLVRVGHRSVHVLDRGSPGAGPTVVFESGLASPLQSWTWVQEAVGRQARTISYERAGTGWSTPGRGRRTVPRLAAELHELLTALEVHEPIVLVGHSFGGLVVRCFAGTYPERVAGAVFVDALHPEELRRSATQRRGMAWLEQSLTTSALQSVLRLGNKRIAAQFTELPEAAARQARARLGVPGVWRAAAAELVSWKNGDPRDVATGTFPPHVPLGVVVSGESLRNDVAHRKLQDELLTWSADSFAVLAEEASHFGLVLDRTHSHVVVDTIGAVLAKVATRRGERVVR</sequence>
<dbReference type="InterPro" id="IPR000073">
    <property type="entry name" value="AB_hydrolase_1"/>
</dbReference>
<evidence type="ECO:0000259" key="1">
    <source>
        <dbReference type="Pfam" id="PF00561"/>
    </source>
</evidence>
<dbReference type="GO" id="GO:0016787">
    <property type="term" value="F:hydrolase activity"/>
    <property type="evidence" value="ECO:0007669"/>
    <property type="project" value="UniProtKB-KW"/>
</dbReference>
<keyword evidence="2" id="KW-0378">Hydrolase</keyword>
<keyword evidence="3" id="KW-1185">Reference proteome</keyword>
<dbReference type="Gene3D" id="3.40.50.1820">
    <property type="entry name" value="alpha/beta hydrolase"/>
    <property type="match status" value="1"/>
</dbReference>
<dbReference type="PANTHER" id="PTHR43798">
    <property type="entry name" value="MONOACYLGLYCEROL LIPASE"/>
    <property type="match status" value="1"/>
</dbReference>